<feature type="region of interest" description="Disordered" evidence="10">
    <location>
        <begin position="1"/>
        <end position="29"/>
    </location>
</feature>
<dbReference type="GO" id="GO:0045944">
    <property type="term" value="P:positive regulation of transcription by RNA polymerase II"/>
    <property type="evidence" value="ECO:0007669"/>
    <property type="project" value="TreeGrafter"/>
</dbReference>
<evidence type="ECO:0000256" key="3">
    <source>
        <dbReference type="ARBA" id="ARBA00007167"/>
    </source>
</evidence>
<evidence type="ECO:0000256" key="4">
    <source>
        <dbReference type="ARBA" id="ARBA00022490"/>
    </source>
</evidence>
<keyword evidence="9" id="KW-0539">Nucleus</keyword>
<feature type="compositionally biased region" description="Low complexity" evidence="10">
    <location>
        <begin position="262"/>
        <end position="274"/>
    </location>
</feature>
<dbReference type="GeneTree" id="ENSGT00390000010652"/>
<proteinExistence type="inferred from homology"/>
<protein>
    <submittedName>
        <fullName evidence="13">CREB regulated transcription coactivator 2</fullName>
    </submittedName>
</protein>
<feature type="compositionally biased region" description="Polar residues" evidence="10">
    <location>
        <begin position="283"/>
        <end position="298"/>
    </location>
</feature>
<feature type="compositionally biased region" description="Low complexity" evidence="10">
    <location>
        <begin position="388"/>
        <end position="409"/>
    </location>
</feature>
<feature type="domain" description="Transducer of regulated CREB activity middle" evidence="12">
    <location>
        <begin position="169"/>
        <end position="298"/>
    </location>
</feature>
<name>A0A8C1HQA3_CYPCA</name>
<dbReference type="Pfam" id="PF12885">
    <property type="entry name" value="TORC_M"/>
    <property type="match status" value="1"/>
</dbReference>
<dbReference type="AlphaFoldDB" id="A0A8C1HQA3"/>
<evidence type="ECO:0000259" key="11">
    <source>
        <dbReference type="Pfam" id="PF12884"/>
    </source>
</evidence>
<dbReference type="PANTHER" id="PTHR13589">
    <property type="entry name" value="CREB-REGULATED TRANSCRIPTION COACTIVATOR"/>
    <property type="match status" value="1"/>
</dbReference>
<dbReference type="InterPro" id="IPR024783">
    <property type="entry name" value="TORC_N"/>
</dbReference>
<evidence type="ECO:0000256" key="1">
    <source>
        <dbReference type="ARBA" id="ARBA00004123"/>
    </source>
</evidence>
<dbReference type="SMR" id="A0A8C1HQA3"/>
<evidence type="ECO:0000256" key="10">
    <source>
        <dbReference type="SAM" id="MobiDB-lite"/>
    </source>
</evidence>
<keyword evidence="7" id="KW-0010">Activator</keyword>
<evidence type="ECO:0000313" key="14">
    <source>
        <dbReference type="Proteomes" id="UP001108240"/>
    </source>
</evidence>
<feature type="region of interest" description="Disordered" evidence="10">
    <location>
        <begin position="388"/>
        <end position="452"/>
    </location>
</feature>
<dbReference type="GO" id="GO:0005737">
    <property type="term" value="C:cytoplasm"/>
    <property type="evidence" value="ECO:0007669"/>
    <property type="project" value="UniProtKB-SubCell"/>
</dbReference>
<dbReference type="OMA" id="HCKETEQ"/>
<dbReference type="Proteomes" id="UP001108240">
    <property type="component" value="Unplaced"/>
</dbReference>
<reference evidence="13" key="2">
    <citation type="submission" date="2025-09" db="UniProtKB">
        <authorList>
            <consortium name="Ensembl"/>
        </authorList>
    </citation>
    <scope>IDENTIFICATION</scope>
</reference>
<evidence type="ECO:0000259" key="12">
    <source>
        <dbReference type="Pfam" id="PF12885"/>
    </source>
</evidence>
<feature type="compositionally biased region" description="Basic residues" evidence="10">
    <location>
        <begin position="533"/>
        <end position="552"/>
    </location>
</feature>
<feature type="compositionally biased region" description="Gly residues" evidence="10">
    <location>
        <begin position="1"/>
        <end position="21"/>
    </location>
</feature>
<dbReference type="InterPro" id="IPR024786">
    <property type="entry name" value="TORC"/>
</dbReference>
<comment type="subcellular location">
    <subcellularLocation>
        <location evidence="2">Cytoplasm</location>
    </subcellularLocation>
    <subcellularLocation>
        <location evidence="1">Nucleus</location>
    </subcellularLocation>
</comment>
<evidence type="ECO:0000256" key="5">
    <source>
        <dbReference type="ARBA" id="ARBA00022553"/>
    </source>
</evidence>
<evidence type="ECO:0000256" key="8">
    <source>
        <dbReference type="ARBA" id="ARBA00023163"/>
    </source>
</evidence>
<keyword evidence="5" id="KW-0597">Phosphoprotein</keyword>
<keyword evidence="8" id="KW-0804">Transcription</keyword>
<evidence type="ECO:0000256" key="9">
    <source>
        <dbReference type="ARBA" id="ARBA00023242"/>
    </source>
</evidence>
<dbReference type="GO" id="GO:0008140">
    <property type="term" value="F:cAMP response element binding protein binding"/>
    <property type="evidence" value="ECO:0007669"/>
    <property type="project" value="InterPro"/>
</dbReference>
<evidence type="ECO:0000256" key="6">
    <source>
        <dbReference type="ARBA" id="ARBA00023015"/>
    </source>
</evidence>
<sequence>MHLSGAGLGKTGYGQGPGAGPAPGSCNPRKFSEKIALHNQRQAEDTAAFREVMMDITSIRVQAERIQQTGDLVPYYGGSLPNVNQISRCSTETQYPGYLTQQLLEADEEYRDVQPSPLGKLHRRHFDSAPYLSTHLSPPRGPTWRRNWSSCSATEKSQMVRLPLTALNRTNSDSALHTSVRNTQLHGHPKSVQILNPQSRHHGFVHPAPLIEENIQEETQSPKLKKLSSMGSSGCETPFFHSFPLADQQISSLPVPSALSTSGSLPDLSSLHLPSPLPVGQDSEPQSGAEQLSNTSTHPDIMADFNLPGLSSSLQASLSNPLLQSSLSNPNIQTCLSSHSLPSSLSSTSLRLSLSNSSLQSSLSNQSLQSSLSSSSLSNQSIQSSASRCSHSSGIGSSRSCSSSSLSGSPRVTGHTHAATSRKRAQLSPLIVPSGGESRWQHPKQFSPTLSPTILSSVSQGALLNPNKVLKESKPPAYPCTQHLRSAPPLSHQPMRQYFQPEAQHQSIPEMEQWSQDEHQSQHQQTHSQTQHQHTHKHSRTLQHHSQSHAKYHQQLLYHSQTRQPHISLQALSQQQQQQQHQLYTQFQPHQIPEEQYQYPGQWQIPCQEGQYQKHQLHQPVMFPSPGQEKNWNHVTGPHGLQHAQMKRRHCMQMPEEPKLLSKVAVQETQGKGSKVPHYKESEVNPGLQDKGFELNKESYVGLHLTPSQAKALSQQLGVLQKEPLDGSGVSDLNCEPAESKELPAQNQSYSAGETQNMFNINLPDPSSWLDQDISSLPDSVLEFDLETFGLDSNLGWP</sequence>
<dbReference type="Ensembl" id="ENSCCRT00000072275.2">
    <property type="protein sequence ID" value="ENSCCRP00000066706.2"/>
    <property type="gene ID" value="ENSCCRG00000035932.2"/>
</dbReference>
<dbReference type="GO" id="GO:0051289">
    <property type="term" value="P:protein homotetramerization"/>
    <property type="evidence" value="ECO:0007669"/>
    <property type="project" value="InterPro"/>
</dbReference>
<feature type="region of interest" description="Disordered" evidence="10">
    <location>
        <begin position="255"/>
        <end position="304"/>
    </location>
</feature>
<comment type="similarity">
    <text evidence="3">Belongs to the TORC family.</text>
</comment>
<evidence type="ECO:0000313" key="13">
    <source>
        <dbReference type="Ensembl" id="ENSCCRP00000066706.2"/>
    </source>
</evidence>
<reference evidence="13" key="1">
    <citation type="submission" date="2025-08" db="UniProtKB">
        <authorList>
            <consortium name="Ensembl"/>
        </authorList>
    </citation>
    <scope>IDENTIFICATION</scope>
</reference>
<dbReference type="Pfam" id="PF12884">
    <property type="entry name" value="TORC_N"/>
    <property type="match status" value="1"/>
</dbReference>
<keyword evidence="6" id="KW-0805">Transcription regulation</keyword>
<keyword evidence="4" id="KW-0963">Cytoplasm</keyword>
<keyword evidence="14" id="KW-1185">Reference proteome</keyword>
<organism evidence="13 14">
    <name type="scientific">Cyprinus carpio carpio</name>
    <dbReference type="NCBI Taxonomy" id="630221"/>
    <lineage>
        <taxon>Eukaryota</taxon>
        <taxon>Metazoa</taxon>
        <taxon>Chordata</taxon>
        <taxon>Craniata</taxon>
        <taxon>Vertebrata</taxon>
        <taxon>Euteleostomi</taxon>
        <taxon>Actinopterygii</taxon>
        <taxon>Neopterygii</taxon>
        <taxon>Teleostei</taxon>
        <taxon>Ostariophysi</taxon>
        <taxon>Cypriniformes</taxon>
        <taxon>Cyprinidae</taxon>
        <taxon>Cyprininae</taxon>
        <taxon>Cyprinus</taxon>
    </lineage>
</organism>
<feature type="domain" description="Transducer of regulated CREB activity N-terminal" evidence="11">
    <location>
        <begin position="27"/>
        <end position="81"/>
    </location>
</feature>
<dbReference type="GO" id="GO:0005634">
    <property type="term" value="C:nucleus"/>
    <property type="evidence" value="ECO:0007669"/>
    <property type="project" value="UniProtKB-SubCell"/>
</dbReference>
<dbReference type="InterPro" id="IPR024784">
    <property type="entry name" value="TORC_M"/>
</dbReference>
<dbReference type="PANTHER" id="PTHR13589:SF6">
    <property type="entry name" value="CREB-REGULATED TRANSCRIPTION COACTIVATOR 2"/>
    <property type="match status" value="1"/>
</dbReference>
<evidence type="ECO:0000256" key="2">
    <source>
        <dbReference type="ARBA" id="ARBA00004496"/>
    </source>
</evidence>
<accession>A0A8C1HQA3</accession>
<feature type="region of interest" description="Disordered" evidence="10">
    <location>
        <begin position="502"/>
        <end position="552"/>
    </location>
</feature>
<evidence type="ECO:0000256" key="7">
    <source>
        <dbReference type="ARBA" id="ARBA00023159"/>
    </source>
</evidence>
<feature type="compositionally biased region" description="Low complexity" evidence="10">
    <location>
        <begin position="522"/>
        <end position="532"/>
    </location>
</feature>